<protein>
    <submittedName>
        <fullName evidence="1">Uncharacterized protein</fullName>
    </submittedName>
</protein>
<organism evidence="1 2">
    <name type="scientific">Candidatus Roizmanbacteria bacterium RIFCSPLOWO2_02_FULL_41_9</name>
    <dbReference type="NCBI Taxonomy" id="1802077"/>
    <lineage>
        <taxon>Bacteria</taxon>
        <taxon>Candidatus Roizmaniibacteriota</taxon>
    </lineage>
</organism>
<gene>
    <name evidence="1" type="ORF">A3H86_02430</name>
</gene>
<reference evidence="1 2" key="1">
    <citation type="journal article" date="2016" name="Nat. Commun.">
        <title>Thousands of microbial genomes shed light on interconnected biogeochemical processes in an aquifer system.</title>
        <authorList>
            <person name="Anantharaman K."/>
            <person name="Brown C.T."/>
            <person name="Hug L.A."/>
            <person name="Sharon I."/>
            <person name="Castelle C.J."/>
            <person name="Probst A.J."/>
            <person name="Thomas B.C."/>
            <person name="Singh A."/>
            <person name="Wilkins M.J."/>
            <person name="Karaoz U."/>
            <person name="Brodie E.L."/>
            <person name="Williams K.H."/>
            <person name="Hubbard S.S."/>
            <person name="Banfield J.F."/>
        </authorList>
    </citation>
    <scope>NUCLEOTIDE SEQUENCE [LARGE SCALE GENOMIC DNA]</scope>
</reference>
<dbReference type="AlphaFoldDB" id="A0A1F7JS37"/>
<sequence>MREWYIILVQNMENNLRLITRREVPTRTFRIEANLDGQKTSYFLGDDSMASGLFGIAILRQLAQQPNISKIELVVNIGDFFKQKYQHLYRKR</sequence>
<name>A0A1F7JS37_9BACT</name>
<comment type="caution">
    <text evidence="1">The sequence shown here is derived from an EMBL/GenBank/DDBJ whole genome shotgun (WGS) entry which is preliminary data.</text>
</comment>
<proteinExistence type="predicted"/>
<evidence type="ECO:0000313" key="2">
    <source>
        <dbReference type="Proteomes" id="UP000178039"/>
    </source>
</evidence>
<dbReference type="EMBL" id="MGBB01000005">
    <property type="protein sequence ID" value="OGK58381.1"/>
    <property type="molecule type" value="Genomic_DNA"/>
</dbReference>
<dbReference type="Proteomes" id="UP000178039">
    <property type="component" value="Unassembled WGS sequence"/>
</dbReference>
<evidence type="ECO:0000313" key="1">
    <source>
        <dbReference type="EMBL" id="OGK58381.1"/>
    </source>
</evidence>
<accession>A0A1F7JS37</accession>